<gene>
    <name evidence="1" type="ORF">PUN28_012920</name>
</gene>
<evidence type="ECO:0000313" key="1">
    <source>
        <dbReference type="EMBL" id="KAL0111357.1"/>
    </source>
</evidence>
<name>A0AAW2FBN0_9HYME</name>
<proteinExistence type="predicted"/>
<dbReference type="AlphaFoldDB" id="A0AAW2FBN0"/>
<dbReference type="Proteomes" id="UP001430953">
    <property type="component" value="Unassembled WGS sequence"/>
</dbReference>
<evidence type="ECO:0000313" key="2">
    <source>
        <dbReference type="Proteomes" id="UP001430953"/>
    </source>
</evidence>
<organism evidence="1 2">
    <name type="scientific">Cardiocondyla obscurior</name>
    <dbReference type="NCBI Taxonomy" id="286306"/>
    <lineage>
        <taxon>Eukaryota</taxon>
        <taxon>Metazoa</taxon>
        <taxon>Ecdysozoa</taxon>
        <taxon>Arthropoda</taxon>
        <taxon>Hexapoda</taxon>
        <taxon>Insecta</taxon>
        <taxon>Pterygota</taxon>
        <taxon>Neoptera</taxon>
        <taxon>Endopterygota</taxon>
        <taxon>Hymenoptera</taxon>
        <taxon>Apocrita</taxon>
        <taxon>Aculeata</taxon>
        <taxon>Formicoidea</taxon>
        <taxon>Formicidae</taxon>
        <taxon>Myrmicinae</taxon>
        <taxon>Cardiocondyla</taxon>
    </lineage>
</organism>
<keyword evidence="2" id="KW-1185">Reference proteome</keyword>
<sequence length="110" mass="12677">MSVSSPGTSRRIFFLGNIPGKFGRAFSMTRDSQLKAARGYVIGRETCASLRCRRKRRVGTPGLSQCFSFVRIVMRLSVYPREARNAVRFFRNFLQSPRLCTQYIKIAYVR</sequence>
<dbReference type="EMBL" id="JADYXP020000013">
    <property type="protein sequence ID" value="KAL0111357.1"/>
    <property type="molecule type" value="Genomic_DNA"/>
</dbReference>
<comment type="caution">
    <text evidence="1">The sequence shown here is derived from an EMBL/GenBank/DDBJ whole genome shotgun (WGS) entry which is preliminary data.</text>
</comment>
<protein>
    <submittedName>
        <fullName evidence="1">Uncharacterized protein</fullName>
    </submittedName>
</protein>
<accession>A0AAW2FBN0</accession>
<reference evidence="1 2" key="1">
    <citation type="submission" date="2023-03" db="EMBL/GenBank/DDBJ databases">
        <title>High recombination rates correlate with genetic variation in Cardiocondyla obscurior ants.</title>
        <authorList>
            <person name="Errbii M."/>
        </authorList>
    </citation>
    <scope>NUCLEOTIDE SEQUENCE [LARGE SCALE GENOMIC DNA]</scope>
    <source>
        <strain evidence="1">Alpha-2009</strain>
        <tissue evidence="1">Whole body</tissue>
    </source>
</reference>